<dbReference type="Pfam" id="PF25057">
    <property type="entry name" value="CUT_N"/>
    <property type="match status" value="2"/>
</dbReference>
<feature type="domain" description="ZP" evidence="9">
    <location>
        <begin position="29"/>
        <end position="320"/>
    </location>
</feature>
<evidence type="ECO:0000256" key="2">
    <source>
        <dbReference type="ARBA" id="ARBA00022460"/>
    </source>
</evidence>
<name>A0A915J5B3_ROMCU</name>
<feature type="transmembrane region" description="Helical" evidence="8">
    <location>
        <begin position="415"/>
        <end position="441"/>
    </location>
</feature>
<evidence type="ECO:0000256" key="4">
    <source>
        <dbReference type="ARBA" id="ARBA00022692"/>
    </source>
</evidence>
<evidence type="ECO:0000256" key="8">
    <source>
        <dbReference type="SAM" id="Phobius"/>
    </source>
</evidence>
<evidence type="ECO:0000313" key="11">
    <source>
        <dbReference type="WBParaSite" id="nRc.2.0.1.t20908-RA"/>
    </source>
</evidence>
<evidence type="ECO:0000256" key="7">
    <source>
        <dbReference type="ARBA" id="ARBA00023136"/>
    </source>
</evidence>
<dbReference type="Pfam" id="PF25301">
    <property type="entry name" value="CUT_C"/>
    <property type="match status" value="1"/>
</dbReference>
<evidence type="ECO:0000256" key="6">
    <source>
        <dbReference type="ARBA" id="ARBA00022989"/>
    </source>
</evidence>
<accession>A0A915J5B3</accession>
<organism evidence="10 11">
    <name type="scientific">Romanomermis culicivorax</name>
    <name type="common">Nematode worm</name>
    <dbReference type="NCBI Taxonomy" id="13658"/>
    <lineage>
        <taxon>Eukaryota</taxon>
        <taxon>Metazoa</taxon>
        <taxon>Ecdysozoa</taxon>
        <taxon>Nematoda</taxon>
        <taxon>Enoplea</taxon>
        <taxon>Dorylaimia</taxon>
        <taxon>Mermithida</taxon>
        <taxon>Mermithoidea</taxon>
        <taxon>Mermithidae</taxon>
        <taxon>Romanomermis</taxon>
    </lineage>
</organism>
<keyword evidence="2" id="KW-0193">Cuticle</keyword>
<evidence type="ECO:0000256" key="3">
    <source>
        <dbReference type="ARBA" id="ARBA00022475"/>
    </source>
</evidence>
<keyword evidence="7 8" id="KW-0472">Membrane</keyword>
<evidence type="ECO:0000313" key="10">
    <source>
        <dbReference type="Proteomes" id="UP000887565"/>
    </source>
</evidence>
<dbReference type="GO" id="GO:0005886">
    <property type="term" value="C:plasma membrane"/>
    <property type="evidence" value="ECO:0007669"/>
    <property type="project" value="UniProtKB-SubCell"/>
</dbReference>
<proteinExistence type="predicted"/>
<keyword evidence="6 8" id="KW-1133">Transmembrane helix</keyword>
<sequence>MGKASHYTGRCSSLPAIIDNEVIGNPQIECGDENIKFGVKTKNAFTGNIYVKGQFNEMNCSTNSSSVLDQQITVTESSSATVDSCYCPPCPSIGRDPFEEKKKYLIRKSRTIDSHAIDLNVKIGSCNMKRERLLNPSRISLSFNAVVSFHHLFMTAADRAYQITCFYQESDQTVTSVLDVDFNIADESLDTLMNKMPMPTCTYSIRRDGVDGQEVKFAKVGDKVHHMWICESQAPSVFGILVKKCTVNNGKGDDIEIVDDAGCSTDKSILNEITYDESKLKATVETTVFKFADQSTLDFQCGIKLCTKFDNGCDYVTPPRCETRKKRSTEILNNYSVIDDANKQILSPPGWISTNKYDFGWSLHAGKINVLELDDQTIDAKEIELLNSEGSYATIDKDHKNAASATDVSQYCLSLFSFGIFISLCTFVLTMSCIATSFIYISRYSHSDLIK</sequence>
<dbReference type="PANTHER" id="PTHR22907">
    <property type="entry name" value="GH04558P"/>
    <property type="match status" value="1"/>
</dbReference>
<dbReference type="Proteomes" id="UP000887565">
    <property type="component" value="Unplaced"/>
</dbReference>
<reference evidence="11" key="1">
    <citation type="submission" date="2022-11" db="UniProtKB">
        <authorList>
            <consortium name="WormBaseParasite"/>
        </authorList>
    </citation>
    <scope>IDENTIFICATION</scope>
</reference>
<evidence type="ECO:0000256" key="1">
    <source>
        <dbReference type="ARBA" id="ARBA00004251"/>
    </source>
</evidence>
<keyword evidence="3" id="KW-1003">Cell membrane</keyword>
<dbReference type="InterPro" id="IPR001507">
    <property type="entry name" value="ZP_dom"/>
</dbReference>
<keyword evidence="5" id="KW-0732">Signal</keyword>
<dbReference type="WBParaSite" id="nRc.2.0.1.t20908-RA">
    <property type="protein sequence ID" value="nRc.2.0.1.t20908-RA"/>
    <property type="gene ID" value="nRc.2.0.1.g20908"/>
</dbReference>
<protein>
    <submittedName>
        <fullName evidence="11">ZP domain-containing protein</fullName>
    </submittedName>
</protein>
<keyword evidence="4 8" id="KW-0812">Transmembrane</keyword>
<evidence type="ECO:0000259" key="9">
    <source>
        <dbReference type="PROSITE" id="PS51034"/>
    </source>
</evidence>
<dbReference type="PROSITE" id="PS51034">
    <property type="entry name" value="ZP_2"/>
    <property type="match status" value="1"/>
</dbReference>
<dbReference type="SMART" id="SM00241">
    <property type="entry name" value="ZP"/>
    <property type="match status" value="1"/>
</dbReference>
<comment type="subcellular location">
    <subcellularLocation>
        <location evidence="1">Cell membrane</location>
        <topology evidence="1">Single-pass type I membrane protein</topology>
    </subcellularLocation>
</comment>
<dbReference type="InterPro" id="IPR056953">
    <property type="entry name" value="CUT_N"/>
</dbReference>
<dbReference type="InterPro" id="IPR057475">
    <property type="entry name" value="CUT_C"/>
</dbReference>
<dbReference type="PANTHER" id="PTHR22907:SF54">
    <property type="entry name" value="GH04558P"/>
    <property type="match status" value="1"/>
</dbReference>
<dbReference type="GO" id="GO:0042302">
    <property type="term" value="F:structural constituent of cuticle"/>
    <property type="evidence" value="ECO:0007669"/>
    <property type="project" value="UniProtKB-KW"/>
</dbReference>
<dbReference type="InterPro" id="IPR051962">
    <property type="entry name" value="Cuticlin"/>
</dbReference>
<dbReference type="AlphaFoldDB" id="A0A915J5B3"/>
<keyword evidence="10" id="KW-1185">Reference proteome</keyword>
<evidence type="ECO:0000256" key="5">
    <source>
        <dbReference type="ARBA" id="ARBA00022729"/>
    </source>
</evidence>